<evidence type="ECO:0000313" key="1">
    <source>
        <dbReference type="EMBL" id="SUH37420.1"/>
    </source>
</evidence>
<organism evidence="1 2">
    <name type="scientific">Salmonella enterica I</name>
    <dbReference type="NCBI Taxonomy" id="59201"/>
    <lineage>
        <taxon>Bacteria</taxon>
        <taxon>Pseudomonadati</taxon>
        <taxon>Pseudomonadota</taxon>
        <taxon>Gammaproteobacteria</taxon>
        <taxon>Enterobacterales</taxon>
        <taxon>Enterobacteriaceae</taxon>
        <taxon>Salmonella</taxon>
    </lineage>
</organism>
<gene>
    <name evidence="1" type="ORF">NCTC8261_03716</name>
</gene>
<name>A0A379WU23_SALET</name>
<sequence length="81" mass="9335">MLPSPFAITSRKTSPSPAKRSFCFMPNGLLLFNLCQARKSSRQKIIFRLRMGIKCSHYRGQLRLGKTVLYIIYAETKLLLK</sequence>
<protein>
    <submittedName>
        <fullName evidence="1">Uncharacterized protein</fullName>
    </submittedName>
</protein>
<dbReference type="AlphaFoldDB" id="A0A379WU23"/>
<dbReference type="EMBL" id="UGXT01000002">
    <property type="protein sequence ID" value="SUH37420.1"/>
    <property type="molecule type" value="Genomic_DNA"/>
</dbReference>
<accession>A0A379WU23</accession>
<evidence type="ECO:0000313" key="2">
    <source>
        <dbReference type="Proteomes" id="UP000254712"/>
    </source>
</evidence>
<reference evidence="1 2" key="1">
    <citation type="submission" date="2018-06" db="EMBL/GenBank/DDBJ databases">
        <authorList>
            <consortium name="Pathogen Informatics"/>
            <person name="Doyle S."/>
        </authorList>
    </citation>
    <scope>NUCLEOTIDE SEQUENCE [LARGE SCALE GENOMIC DNA]</scope>
    <source>
        <strain evidence="1 2">NCTC8261</strain>
    </source>
</reference>
<proteinExistence type="predicted"/>
<dbReference type="Proteomes" id="UP000254712">
    <property type="component" value="Unassembled WGS sequence"/>
</dbReference>